<feature type="compositionally biased region" description="Basic and acidic residues" evidence="1">
    <location>
        <begin position="1"/>
        <end position="13"/>
    </location>
</feature>
<dbReference type="PANTHER" id="PTHR44329">
    <property type="entry name" value="SERINE/THREONINE-PROTEIN KINASE TNNI3K-RELATED"/>
    <property type="match status" value="1"/>
</dbReference>
<gene>
    <name evidence="3" type="ORF">BN14_11388</name>
</gene>
<evidence type="ECO:0000313" key="4">
    <source>
        <dbReference type="Proteomes" id="UP000012065"/>
    </source>
</evidence>
<dbReference type="EMBL" id="CAOJ01016943">
    <property type="protein sequence ID" value="CCO37233.1"/>
    <property type="molecule type" value="Genomic_DNA"/>
</dbReference>
<dbReference type="GO" id="GO:0005524">
    <property type="term" value="F:ATP binding"/>
    <property type="evidence" value="ECO:0007669"/>
    <property type="project" value="InterPro"/>
</dbReference>
<name>M5CB60_THACB</name>
<dbReference type="Gene3D" id="1.10.510.10">
    <property type="entry name" value="Transferase(Phosphotransferase) domain 1"/>
    <property type="match status" value="2"/>
</dbReference>
<feature type="region of interest" description="Disordered" evidence="1">
    <location>
        <begin position="1"/>
        <end position="22"/>
    </location>
</feature>
<dbReference type="PROSITE" id="PS50011">
    <property type="entry name" value="PROTEIN_KINASE_DOM"/>
    <property type="match status" value="1"/>
</dbReference>
<dbReference type="InterPro" id="IPR000719">
    <property type="entry name" value="Prot_kinase_dom"/>
</dbReference>
<dbReference type="InterPro" id="IPR051681">
    <property type="entry name" value="Ser/Thr_Kinases-Pseudokinases"/>
</dbReference>
<proteinExistence type="predicted"/>
<evidence type="ECO:0000256" key="1">
    <source>
        <dbReference type="SAM" id="MobiDB-lite"/>
    </source>
</evidence>
<dbReference type="AlphaFoldDB" id="M5CB60"/>
<dbReference type="InterPro" id="IPR001245">
    <property type="entry name" value="Ser-Thr/Tyr_kinase_cat_dom"/>
</dbReference>
<accession>M5CB60</accession>
<dbReference type="InterPro" id="IPR011009">
    <property type="entry name" value="Kinase-like_dom_sf"/>
</dbReference>
<organism evidence="3 4">
    <name type="scientific">Thanatephorus cucumeris (strain AG1-IB / isolate 7/3/14)</name>
    <name type="common">Lettuce bottom rot fungus</name>
    <name type="synonym">Rhizoctonia solani</name>
    <dbReference type="NCBI Taxonomy" id="1108050"/>
    <lineage>
        <taxon>Eukaryota</taxon>
        <taxon>Fungi</taxon>
        <taxon>Dikarya</taxon>
        <taxon>Basidiomycota</taxon>
        <taxon>Agaricomycotina</taxon>
        <taxon>Agaricomycetes</taxon>
        <taxon>Cantharellales</taxon>
        <taxon>Ceratobasidiaceae</taxon>
        <taxon>Rhizoctonia</taxon>
        <taxon>Rhizoctonia solani AG-1</taxon>
    </lineage>
</organism>
<evidence type="ECO:0000313" key="3">
    <source>
        <dbReference type="EMBL" id="CCO37233.1"/>
    </source>
</evidence>
<dbReference type="PANTHER" id="PTHR44329:SF214">
    <property type="entry name" value="PROTEIN KINASE DOMAIN-CONTAINING PROTEIN"/>
    <property type="match status" value="1"/>
</dbReference>
<sequence length="244" mass="27047">MHVKGYDIARDEPPFGQSTRGTKAIQLITSGKRPDRKDHPKMEEYERQNEIWELLEDCWKRVPQDRPSAEKVVDRLKSLVQTSVHRDMSAAAIIVLLAEKGYTNVTADINVEQCSTESVGRGGVGEIYEGHLNNGSKIAIKCPKVFNTSGNEGRNALKCAEVASGLAYLHEKETAHGDLKGVNVLVDGNGNAKIIDFGSTVMNHYSLAFDSERAQHIFSIRWASPELLLADLPRASIQSDVRYL</sequence>
<dbReference type="Pfam" id="PF07714">
    <property type="entry name" value="PK_Tyr_Ser-Thr"/>
    <property type="match status" value="1"/>
</dbReference>
<dbReference type="Proteomes" id="UP000012065">
    <property type="component" value="Unassembled WGS sequence"/>
</dbReference>
<reference evidence="3 4" key="1">
    <citation type="journal article" date="2013" name="J. Biotechnol.">
        <title>Establishment and interpretation of the genome sequence of the phytopathogenic fungus Rhizoctonia solani AG1-IB isolate 7/3/14.</title>
        <authorList>
            <person name="Wibberg D.W."/>
            <person name="Jelonek L.J."/>
            <person name="Rupp O.R."/>
            <person name="Hennig M.H."/>
            <person name="Eikmeyer F.E."/>
            <person name="Goesmann A.G."/>
            <person name="Hartmann A.H."/>
            <person name="Borriss R.B."/>
            <person name="Grosch R.G."/>
            <person name="Puehler A.P."/>
            <person name="Schlueter A.S."/>
        </authorList>
    </citation>
    <scope>NUCLEOTIDE SEQUENCE [LARGE SCALE GENOMIC DNA]</scope>
    <source>
        <strain evidence="4">AG1-IB / isolate 7/3/14</strain>
    </source>
</reference>
<evidence type="ECO:0000259" key="2">
    <source>
        <dbReference type="PROSITE" id="PS50011"/>
    </source>
</evidence>
<dbReference type="HOGENOM" id="CLU_1138671_0_0_1"/>
<protein>
    <recommendedName>
        <fullName evidence="2">Protein kinase domain-containing protein</fullName>
    </recommendedName>
</protein>
<comment type="caution">
    <text evidence="3">The sequence shown here is derived from an EMBL/GenBank/DDBJ whole genome shotgun (WGS) entry which is preliminary data.</text>
</comment>
<dbReference type="SUPFAM" id="SSF56112">
    <property type="entry name" value="Protein kinase-like (PK-like)"/>
    <property type="match status" value="1"/>
</dbReference>
<feature type="domain" description="Protein kinase" evidence="2">
    <location>
        <begin position="1"/>
        <end position="244"/>
    </location>
</feature>
<dbReference type="GO" id="GO:0004674">
    <property type="term" value="F:protein serine/threonine kinase activity"/>
    <property type="evidence" value="ECO:0007669"/>
    <property type="project" value="TreeGrafter"/>
</dbReference>